<feature type="compositionally biased region" description="Low complexity" evidence="1">
    <location>
        <begin position="22"/>
        <end position="34"/>
    </location>
</feature>
<evidence type="ECO:0000256" key="1">
    <source>
        <dbReference type="SAM" id="MobiDB-lite"/>
    </source>
</evidence>
<sequence>MTSGTTENDNTNRNPTTFLNDSTHSTDLSSTTSSQDFVLINSPRNANDSYATDQSNNISIQRHSFEDDDAEDLIFPILHSSKNEGDDSEASSDSFDAIDDSRRLRDDDDAPAQRYSKLRNYKHCRFNFPLTFRIMYIGSDPSNGYRKKIFSKFCDSLSQIFWEEAENTNTTGDIKLEQRFVVSPVRNKPLQVEYYRDSAVALCEADFTNGPYERAFDYLRKQFEITDNDSNLVDLCVVFLPFDVKKFRHDLLPTMKKLQERVTLFPVISSSGQKYSRIEQREQKRREIVNKLEDYGIDIFMWKSDQILEDSGTMGDSNSRHETVYTKKIFTVDEFIKFDSGYVYDDLQLFRASAIELRNERLRYERAKKRTQQCDRIAGILRDFIVMCMVLYTVYLFVSSVWHYAEWSVIPSEFAQSLQAISRASLKTPNGPHWIDIGNSDIDTQIEVLQESSNHYIFDKKDKIGEKSKDTTISKKSDNISFLDTFNNAALDISFKINNALEIALVWSYATAVYVEDKAIVVLRYVGEQAAIAAIVVWESLKYWVPLAWEKFINLTSYYIAS</sequence>
<proteinExistence type="predicted"/>
<evidence type="ECO:0000313" key="3">
    <source>
        <dbReference type="Proteomes" id="UP000789405"/>
    </source>
</evidence>
<feature type="compositionally biased region" description="Polar residues" evidence="1">
    <location>
        <begin position="1"/>
        <end position="21"/>
    </location>
</feature>
<dbReference type="Proteomes" id="UP000789405">
    <property type="component" value="Unassembled WGS sequence"/>
</dbReference>
<dbReference type="Gene3D" id="3.40.50.300">
    <property type="entry name" value="P-loop containing nucleotide triphosphate hydrolases"/>
    <property type="match status" value="1"/>
</dbReference>
<protein>
    <submittedName>
        <fullName evidence="2">23322_t:CDS:1</fullName>
    </submittedName>
</protein>
<feature type="region of interest" description="Disordered" evidence="1">
    <location>
        <begin position="80"/>
        <end position="110"/>
    </location>
</feature>
<name>A0A9N9ERH2_9GLOM</name>
<evidence type="ECO:0000313" key="2">
    <source>
        <dbReference type="EMBL" id="CAG8688036.1"/>
    </source>
</evidence>
<dbReference type="InterPro" id="IPR027417">
    <property type="entry name" value="P-loop_NTPase"/>
</dbReference>
<accession>A0A9N9ERH2</accession>
<gene>
    <name evidence="2" type="ORF">DERYTH_LOCUS12185</name>
</gene>
<dbReference type="EMBL" id="CAJVPY010007855">
    <property type="protein sequence ID" value="CAG8688036.1"/>
    <property type="molecule type" value="Genomic_DNA"/>
</dbReference>
<organism evidence="2 3">
    <name type="scientific">Dentiscutata erythropus</name>
    <dbReference type="NCBI Taxonomy" id="1348616"/>
    <lineage>
        <taxon>Eukaryota</taxon>
        <taxon>Fungi</taxon>
        <taxon>Fungi incertae sedis</taxon>
        <taxon>Mucoromycota</taxon>
        <taxon>Glomeromycotina</taxon>
        <taxon>Glomeromycetes</taxon>
        <taxon>Diversisporales</taxon>
        <taxon>Gigasporaceae</taxon>
        <taxon>Dentiscutata</taxon>
    </lineage>
</organism>
<dbReference type="OrthoDB" id="2330053at2759"/>
<feature type="region of interest" description="Disordered" evidence="1">
    <location>
        <begin position="1"/>
        <end position="35"/>
    </location>
</feature>
<comment type="caution">
    <text evidence="2">The sequence shown here is derived from an EMBL/GenBank/DDBJ whole genome shotgun (WGS) entry which is preliminary data.</text>
</comment>
<reference evidence="2" key="1">
    <citation type="submission" date="2021-06" db="EMBL/GenBank/DDBJ databases">
        <authorList>
            <person name="Kallberg Y."/>
            <person name="Tangrot J."/>
            <person name="Rosling A."/>
        </authorList>
    </citation>
    <scope>NUCLEOTIDE SEQUENCE</scope>
    <source>
        <strain evidence="2">MA453B</strain>
    </source>
</reference>
<dbReference type="AlphaFoldDB" id="A0A9N9ERH2"/>
<keyword evidence="3" id="KW-1185">Reference proteome</keyword>